<dbReference type="AlphaFoldDB" id="A0A8J7WER6"/>
<dbReference type="Proteomes" id="UP000681356">
    <property type="component" value="Unassembled WGS sequence"/>
</dbReference>
<feature type="transmembrane region" description="Helical" evidence="5">
    <location>
        <begin position="171"/>
        <end position="193"/>
    </location>
</feature>
<dbReference type="InterPro" id="IPR052951">
    <property type="entry name" value="Tellurite_res_ion_channel"/>
</dbReference>
<keyword evidence="7" id="KW-1185">Reference proteome</keyword>
<feature type="transmembrane region" description="Helical" evidence="5">
    <location>
        <begin position="84"/>
        <end position="101"/>
    </location>
</feature>
<dbReference type="Gene3D" id="1.50.10.150">
    <property type="entry name" value="Voltage-dependent anion channel"/>
    <property type="match status" value="1"/>
</dbReference>
<comment type="caution">
    <text evidence="6">The sequence shown here is derived from an EMBL/GenBank/DDBJ whole genome shotgun (WGS) entry which is preliminary data.</text>
</comment>
<keyword evidence="4 5" id="KW-0472">Membrane</keyword>
<dbReference type="PANTHER" id="PTHR37955:SF1">
    <property type="entry name" value="DEP DOMAIN-CONTAINING PROTEIN"/>
    <property type="match status" value="1"/>
</dbReference>
<keyword evidence="2 5" id="KW-0812">Transmembrane</keyword>
<dbReference type="GO" id="GO:0005886">
    <property type="term" value="C:plasma membrane"/>
    <property type="evidence" value="ECO:0007669"/>
    <property type="project" value="TreeGrafter"/>
</dbReference>
<organism evidence="6 7">
    <name type="scientific">Thetidibacter halocola</name>
    <dbReference type="NCBI Taxonomy" id="2827239"/>
    <lineage>
        <taxon>Bacteria</taxon>
        <taxon>Pseudomonadati</taxon>
        <taxon>Pseudomonadota</taxon>
        <taxon>Alphaproteobacteria</taxon>
        <taxon>Rhodobacterales</taxon>
        <taxon>Roseobacteraceae</taxon>
        <taxon>Thetidibacter</taxon>
    </lineage>
</organism>
<protein>
    <submittedName>
        <fullName evidence="6">SLAC1 anion channel family protein</fullName>
    </submittedName>
</protein>
<evidence type="ECO:0000313" key="6">
    <source>
        <dbReference type="EMBL" id="MBS0126245.1"/>
    </source>
</evidence>
<sequence>MTVPAAESRLAHFPVTFFATVMGLAGLTLALHRAELTFGWGHQASHLALAVTVADFLLIAAFFAAKAVRHPAAVRGEWHHPVKLAFFPAISISLLLIATAARPEFPEAARLVWLLGVAAQGALTLAVISGWIGRRPFQPMHISPAWFIPAVGNVVVPLAGVPLGFVETSWLFFSAGLLFWIVLLTLVMNRLIFHDPLPARLYPTLAILIAPPAVGFLAWLALNGGQLDAFAHVLYGVTLVFLGLVAVQAREFARLPFALSWWALSFPVAALTVATFRYAELSQSAGHRVAGLVFLAALCVVIAGLAGRTLLAVARGEICQPE</sequence>
<dbReference type="PANTHER" id="PTHR37955">
    <property type="entry name" value="TELLURITE RESISTANCE PROTEIN TEHA"/>
    <property type="match status" value="1"/>
</dbReference>
<dbReference type="Pfam" id="PF03595">
    <property type="entry name" value="SLAC1"/>
    <property type="match status" value="1"/>
</dbReference>
<proteinExistence type="predicted"/>
<dbReference type="EMBL" id="JAGTUU010000008">
    <property type="protein sequence ID" value="MBS0126245.1"/>
    <property type="molecule type" value="Genomic_DNA"/>
</dbReference>
<comment type="subcellular location">
    <subcellularLocation>
        <location evidence="1">Membrane</location>
        <topology evidence="1">Multi-pass membrane protein</topology>
    </subcellularLocation>
</comment>
<dbReference type="GO" id="GO:0046583">
    <property type="term" value="F:monoatomic cation efflux transmembrane transporter activity"/>
    <property type="evidence" value="ECO:0007669"/>
    <property type="project" value="TreeGrafter"/>
</dbReference>
<evidence type="ECO:0000256" key="4">
    <source>
        <dbReference type="ARBA" id="ARBA00023136"/>
    </source>
</evidence>
<evidence type="ECO:0000313" key="7">
    <source>
        <dbReference type="Proteomes" id="UP000681356"/>
    </source>
</evidence>
<feature type="transmembrane region" description="Helical" evidence="5">
    <location>
        <begin position="145"/>
        <end position="165"/>
    </location>
</feature>
<evidence type="ECO:0000256" key="3">
    <source>
        <dbReference type="ARBA" id="ARBA00022989"/>
    </source>
</evidence>
<gene>
    <name evidence="6" type="ORF">KB874_19330</name>
</gene>
<evidence type="ECO:0000256" key="2">
    <source>
        <dbReference type="ARBA" id="ARBA00022692"/>
    </source>
</evidence>
<evidence type="ECO:0000256" key="1">
    <source>
        <dbReference type="ARBA" id="ARBA00004141"/>
    </source>
</evidence>
<dbReference type="InterPro" id="IPR038665">
    <property type="entry name" value="Voltage-dep_anion_channel_sf"/>
</dbReference>
<reference evidence="6" key="1">
    <citation type="submission" date="2021-04" db="EMBL/GenBank/DDBJ databases">
        <authorList>
            <person name="Yoon J."/>
        </authorList>
    </citation>
    <scope>NUCLEOTIDE SEQUENCE</scope>
    <source>
        <strain evidence="6">KMU-90</strain>
    </source>
</reference>
<feature type="transmembrane region" description="Helical" evidence="5">
    <location>
        <begin position="259"/>
        <end position="279"/>
    </location>
</feature>
<evidence type="ECO:0000256" key="5">
    <source>
        <dbReference type="SAM" id="Phobius"/>
    </source>
</evidence>
<feature type="transmembrane region" description="Helical" evidence="5">
    <location>
        <begin position="285"/>
        <end position="306"/>
    </location>
</feature>
<accession>A0A8J7WER6</accession>
<keyword evidence="3 5" id="KW-1133">Transmembrane helix</keyword>
<dbReference type="CDD" id="cd09323">
    <property type="entry name" value="TDT_SLAC1_like"/>
    <property type="match status" value="1"/>
</dbReference>
<feature type="transmembrane region" description="Helical" evidence="5">
    <location>
        <begin position="44"/>
        <end position="64"/>
    </location>
</feature>
<feature type="transmembrane region" description="Helical" evidence="5">
    <location>
        <begin position="229"/>
        <end position="247"/>
    </location>
</feature>
<dbReference type="InterPro" id="IPR004695">
    <property type="entry name" value="SLAC1/Mae1/Ssu1/TehA"/>
</dbReference>
<feature type="transmembrane region" description="Helical" evidence="5">
    <location>
        <begin position="113"/>
        <end position="133"/>
    </location>
</feature>
<feature type="transmembrane region" description="Helical" evidence="5">
    <location>
        <begin position="12"/>
        <end position="32"/>
    </location>
</feature>
<feature type="transmembrane region" description="Helical" evidence="5">
    <location>
        <begin position="205"/>
        <end position="223"/>
    </location>
</feature>
<name>A0A8J7WER6_9RHOB</name>